<dbReference type="KEGG" id="kan:IMCC3317_41910"/>
<organism evidence="1 2">
    <name type="scientific">Kordia antarctica</name>
    <dbReference type="NCBI Taxonomy" id="1218801"/>
    <lineage>
        <taxon>Bacteria</taxon>
        <taxon>Pseudomonadati</taxon>
        <taxon>Bacteroidota</taxon>
        <taxon>Flavobacteriia</taxon>
        <taxon>Flavobacteriales</taxon>
        <taxon>Flavobacteriaceae</taxon>
        <taxon>Kordia</taxon>
    </lineage>
</organism>
<keyword evidence="2" id="KW-1185">Reference proteome</keyword>
<dbReference type="Proteomes" id="UP000464657">
    <property type="component" value="Chromosome"/>
</dbReference>
<dbReference type="OrthoDB" id="9952404at2"/>
<accession>A0A7L4ZQJ1</accession>
<gene>
    <name evidence="1" type="ORF">IMCC3317_41910</name>
</gene>
<reference evidence="1 2" key="1">
    <citation type="journal article" date="2013" name="Int. J. Syst. Evol. Microbiol.">
        <title>Kordia antarctica sp. nov., isolated from Antarctic seawater.</title>
        <authorList>
            <person name="Baek K."/>
            <person name="Choi A."/>
            <person name="Kang I."/>
            <person name="Lee K."/>
            <person name="Cho J.C."/>
        </authorList>
    </citation>
    <scope>NUCLEOTIDE SEQUENCE [LARGE SCALE GENOMIC DNA]</scope>
    <source>
        <strain evidence="1 2">IMCC3317</strain>
    </source>
</reference>
<evidence type="ECO:0000313" key="1">
    <source>
        <dbReference type="EMBL" id="QHI38791.1"/>
    </source>
</evidence>
<evidence type="ECO:0000313" key="2">
    <source>
        <dbReference type="Proteomes" id="UP000464657"/>
    </source>
</evidence>
<dbReference type="AlphaFoldDB" id="A0A7L4ZQJ1"/>
<dbReference type="RefSeq" id="WP_160131319.1">
    <property type="nucleotide sequence ID" value="NZ_CP019288.1"/>
</dbReference>
<sequence length="68" mass="7614">MKKRNLKSLQLNKKSISNINETVKGGIYRTAGCYSVQICHIEPDTDHTLKPIPVDSWGSCHPCQTIIC</sequence>
<name>A0A7L4ZQJ1_9FLAO</name>
<dbReference type="EMBL" id="CP019288">
    <property type="protein sequence ID" value="QHI38791.1"/>
    <property type="molecule type" value="Genomic_DNA"/>
</dbReference>
<protein>
    <submittedName>
        <fullName evidence="1">Uncharacterized protein</fullName>
    </submittedName>
</protein>
<proteinExistence type="predicted"/>